<sequence length="154" mass="17814">MVDIMDSQTRSKVMSRIRSRDTKPELLLRRSLHARGFRFRLCQRDLPGSPDIVLRKWNAVIFVHGCFWHRHSYCRYAATPKSRSEFWLSKFDANVARDRATQLTLRNEGWRVAVVWECALKVDAAGAAATLIDWLTAEPALDRIEIEGLGDSRR</sequence>
<dbReference type="GO" id="GO:0004519">
    <property type="term" value="F:endonuclease activity"/>
    <property type="evidence" value="ECO:0007669"/>
    <property type="project" value="UniProtKB-KW"/>
</dbReference>
<proteinExistence type="inferred from homology"/>
<evidence type="ECO:0000313" key="7">
    <source>
        <dbReference type="EMBL" id="AZL58946.1"/>
    </source>
</evidence>
<keyword evidence="3 6" id="KW-0227">DNA damage</keyword>
<dbReference type="EMBL" id="CP034328">
    <property type="protein sequence ID" value="AZL58946.1"/>
    <property type="molecule type" value="Genomic_DNA"/>
</dbReference>
<evidence type="ECO:0000313" key="8">
    <source>
        <dbReference type="Proteomes" id="UP000282002"/>
    </source>
</evidence>
<dbReference type="Proteomes" id="UP000282002">
    <property type="component" value="Chromosome"/>
</dbReference>
<dbReference type="PIRSF" id="PIRSF018267">
    <property type="entry name" value="VSR_endonuc"/>
    <property type="match status" value="1"/>
</dbReference>
<dbReference type="GO" id="GO:0016787">
    <property type="term" value="F:hydrolase activity"/>
    <property type="evidence" value="ECO:0007669"/>
    <property type="project" value="UniProtKB-KW"/>
</dbReference>
<evidence type="ECO:0000256" key="1">
    <source>
        <dbReference type="ARBA" id="ARBA00022722"/>
    </source>
</evidence>
<evidence type="ECO:0000256" key="3">
    <source>
        <dbReference type="ARBA" id="ARBA00022763"/>
    </source>
</evidence>
<comment type="function">
    <text evidence="6">May nick specific sequences that contain T:G mispairs resulting from m5C-deamination.</text>
</comment>
<dbReference type="NCBIfam" id="TIGR00632">
    <property type="entry name" value="vsr"/>
    <property type="match status" value="1"/>
</dbReference>
<organism evidence="7 8">
    <name type="scientific">Tabrizicola piscis</name>
    <dbReference type="NCBI Taxonomy" id="2494374"/>
    <lineage>
        <taxon>Bacteria</taxon>
        <taxon>Pseudomonadati</taxon>
        <taxon>Pseudomonadota</taxon>
        <taxon>Alphaproteobacteria</taxon>
        <taxon>Rhodobacterales</taxon>
        <taxon>Paracoccaceae</taxon>
        <taxon>Tabrizicola</taxon>
    </lineage>
</organism>
<dbReference type="InterPro" id="IPR011335">
    <property type="entry name" value="Restrct_endonuc-II-like"/>
</dbReference>
<dbReference type="Pfam" id="PF03852">
    <property type="entry name" value="Vsr"/>
    <property type="match status" value="1"/>
</dbReference>
<dbReference type="GO" id="GO:0006298">
    <property type="term" value="P:mismatch repair"/>
    <property type="evidence" value="ECO:0007669"/>
    <property type="project" value="UniProtKB-UniRule"/>
</dbReference>
<evidence type="ECO:0000256" key="6">
    <source>
        <dbReference type="PIRNR" id="PIRNR018267"/>
    </source>
</evidence>
<dbReference type="Gene3D" id="3.40.960.10">
    <property type="entry name" value="VSR Endonuclease"/>
    <property type="match status" value="1"/>
</dbReference>
<gene>
    <name evidence="7" type="primary">vsr</name>
    <name evidence="7" type="ORF">EI545_08885</name>
</gene>
<reference evidence="7 8" key="1">
    <citation type="submission" date="2018-12" db="EMBL/GenBank/DDBJ databases">
        <title>Complete genome sequencing of Tabrizicola sp. K13M18.</title>
        <authorList>
            <person name="Bae J.-W."/>
        </authorList>
    </citation>
    <scope>NUCLEOTIDE SEQUENCE [LARGE SCALE GENOMIC DNA]</scope>
    <source>
        <strain evidence="7 8">K13M18</strain>
    </source>
</reference>
<protein>
    <recommendedName>
        <fullName evidence="6">Very short patch repair endonuclease</fullName>
        <ecNumber evidence="6">3.1.-.-</ecNumber>
    </recommendedName>
</protein>
<keyword evidence="8" id="KW-1185">Reference proteome</keyword>
<accession>A0A3S8U5P7</accession>
<keyword evidence="2 6" id="KW-0255">Endonuclease</keyword>
<name>A0A3S8U5P7_9RHOB</name>
<dbReference type="SUPFAM" id="SSF52980">
    <property type="entry name" value="Restriction endonuclease-like"/>
    <property type="match status" value="1"/>
</dbReference>
<dbReference type="RefSeq" id="WP_125325144.1">
    <property type="nucleotide sequence ID" value="NZ_CP034328.1"/>
</dbReference>
<keyword evidence="1 6" id="KW-0540">Nuclease</keyword>
<evidence type="ECO:0000256" key="2">
    <source>
        <dbReference type="ARBA" id="ARBA00022759"/>
    </source>
</evidence>
<evidence type="ECO:0000256" key="4">
    <source>
        <dbReference type="ARBA" id="ARBA00022801"/>
    </source>
</evidence>
<dbReference type="OrthoDB" id="9801520at2"/>
<dbReference type="EC" id="3.1.-.-" evidence="6"/>
<keyword evidence="4 6" id="KW-0378">Hydrolase</keyword>
<evidence type="ECO:0000256" key="5">
    <source>
        <dbReference type="ARBA" id="ARBA00023204"/>
    </source>
</evidence>
<dbReference type="REBASE" id="284429">
    <property type="entry name" value="V.TspM18ORF8890P"/>
</dbReference>
<dbReference type="InterPro" id="IPR004603">
    <property type="entry name" value="DNA_mismatch_endonuc_vsr"/>
</dbReference>
<dbReference type="AlphaFoldDB" id="A0A3S8U5P7"/>
<comment type="similarity">
    <text evidence="6">Belongs to the vsr family.</text>
</comment>
<keyword evidence="5 6" id="KW-0234">DNA repair</keyword>
<dbReference type="KEGG" id="taw:EI545_08885"/>
<dbReference type="CDD" id="cd00221">
    <property type="entry name" value="Vsr"/>
    <property type="match status" value="1"/>
</dbReference>